<sequence length="421" mass="44617">MRSAGRLGEAAFPARRRPKKAAKLRANAKLFFQTLGYCQGGKRESFERRSAALPIYRAIGLMSGTSMDGVDAALIETDGETSIAFGPTAAFPYSDSDRALLRGALAEAAILDDRDARPGVLAVAERMVTERHAEAVEALIREHAIDPASVDIVGFHGQTVLHRPKQRLTIQIGDGRALASRLGVDVVYDFRAADIAAGGEGAPIVPVFHRALVVAGGLRGEVALLNIGGVANVSYISDGAEPIACDTGPGNALIDDLMLQRTGAPIDRHGHTAARGRVNEAALLRLLAHPFFEESPPKSLDRNTFSLDIIRNLSTEDAAATLTAFTAASVLRLFPHLPKEPQLLIVCGGGARNPILVRELVMRLPCKVTTAEVVGWSSDFLEAQAFGFLAARVLEGKPLTFPTTTGVSEPTPGGVLARANG</sequence>
<evidence type="ECO:0000256" key="2">
    <source>
        <dbReference type="HAMAP-Rule" id="MF_01270"/>
    </source>
</evidence>
<dbReference type="EC" id="2.7.1.170" evidence="2"/>
<comment type="pathway">
    <text evidence="2">Amino-sugar metabolism; 1,6-anhydro-N-acetylmuramate degradation.</text>
</comment>
<feature type="binding site" evidence="2">
    <location>
        <begin position="64"/>
        <end position="71"/>
    </location>
    <ligand>
        <name>ATP</name>
        <dbReference type="ChEBI" id="CHEBI:30616"/>
    </ligand>
</feature>
<dbReference type="PANTHER" id="PTHR30605">
    <property type="entry name" value="ANHYDRO-N-ACETYLMURAMIC ACID KINASE"/>
    <property type="match status" value="1"/>
</dbReference>
<dbReference type="GO" id="GO:0016773">
    <property type="term" value="F:phosphotransferase activity, alcohol group as acceptor"/>
    <property type="evidence" value="ECO:0007669"/>
    <property type="project" value="UniProtKB-UniRule"/>
</dbReference>
<protein>
    <recommendedName>
        <fullName evidence="2">Anhydro-N-acetylmuramic acid kinase</fullName>
        <ecNumber evidence="2">2.7.1.170</ecNumber>
    </recommendedName>
    <alternativeName>
        <fullName evidence="2">AnhMurNAc kinase</fullName>
    </alternativeName>
</protein>
<dbReference type="GO" id="GO:0097175">
    <property type="term" value="P:1,6-anhydro-N-acetyl-beta-muramic acid catabolic process"/>
    <property type="evidence" value="ECO:0007669"/>
    <property type="project" value="UniProtKB-UniRule"/>
</dbReference>
<dbReference type="KEGG" id="mhey:H2LOC_004400"/>
<keyword evidence="1 2" id="KW-0119">Carbohydrate metabolism</keyword>
<comment type="pathway">
    <text evidence="2">Cell wall biogenesis; peptidoglycan recycling.</text>
</comment>
<keyword evidence="2" id="KW-0067">ATP-binding</keyword>
<evidence type="ECO:0000313" key="3">
    <source>
        <dbReference type="EMBL" id="QGM44991.1"/>
    </source>
</evidence>
<dbReference type="GO" id="GO:0016301">
    <property type="term" value="F:kinase activity"/>
    <property type="evidence" value="ECO:0007669"/>
    <property type="project" value="UniProtKB-KW"/>
</dbReference>
<keyword evidence="2" id="KW-0547">Nucleotide-binding</keyword>
<dbReference type="PANTHER" id="PTHR30605:SF0">
    <property type="entry name" value="ANHYDRO-N-ACETYLMURAMIC ACID KINASE"/>
    <property type="match status" value="1"/>
</dbReference>
<dbReference type="Pfam" id="PF03702">
    <property type="entry name" value="AnmK"/>
    <property type="match status" value="1"/>
</dbReference>
<name>A0A6B8KD97_9HYPH</name>
<dbReference type="Gene3D" id="3.30.420.40">
    <property type="match status" value="2"/>
</dbReference>
<dbReference type="UniPathway" id="UPA00343"/>
<keyword evidence="2 3" id="KW-0808">Transferase</keyword>
<dbReference type="GO" id="GO:0009254">
    <property type="term" value="P:peptidoglycan turnover"/>
    <property type="evidence" value="ECO:0007669"/>
    <property type="project" value="UniProtKB-UniRule"/>
</dbReference>
<dbReference type="InterPro" id="IPR005338">
    <property type="entry name" value="Anhydro_N_Ac-Mur_kinase"/>
</dbReference>
<gene>
    <name evidence="2" type="primary">anmK</name>
    <name evidence="3" type="ORF">H2LOC_004400</name>
</gene>
<reference evidence="3 4" key="1">
    <citation type="submission" date="2019-11" db="EMBL/GenBank/DDBJ databases">
        <title>The genome sequence of Methylocystis heyeri.</title>
        <authorList>
            <person name="Oshkin I.Y."/>
            <person name="Miroshnikov K."/>
            <person name="Dedysh S.N."/>
        </authorList>
    </citation>
    <scope>NUCLEOTIDE SEQUENCE [LARGE SCALE GENOMIC DNA]</scope>
    <source>
        <strain evidence="3 4">H2</strain>
    </source>
</reference>
<dbReference type="NCBIfam" id="NF007141">
    <property type="entry name" value="PRK09585.1-5"/>
    <property type="match status" value="1"/>
</dbReference>
<evidence type="ECO:0000256" key="1">
    <source>
        <dbReference type="ARBA" id="ARBA00023277"/>
    </source>
</evidence>
<dbReference type="UniPathway" id="UPA00544"/>
<dbReference type="EMBL" id="CP046052">
    <property type="protein sequence ID" value="QGM44991.1"/>
    <property type="molecule type" value="Genomic_DNA"/>
</dbReference>
<keyword evidence="2 3" id="KW-0418">Kinase</keyword>
<dbReference type="AlphaFoldDB" id="A0A6B8KD97"/>
<dbReference type="SUPFAM" id="SSF53067">
    <property type="entry name" value="Actin-like ATPase domain"/>
    <property type="match status" value="1"/>
</dbReference>
<proteinExistence type="inferred from homology"/>
<comment type="similarity">
    <text evidence="2">Belongs to the anhydro-N-acetylmuramic acid kinase family.</text>
</comment>
<dbReference type="GO" id="GO:0005524">
    <property type="term" value="F:ATP binding"/>
    <property type="evidence" value="ECO:0007669"/>
    <property type="project" value="UniProtKB-UniRule"/>
</dbReference>
<accession>A0A6B8KD97</accession>
<dbReference type="HAMAP" id="MF_01270">
    <property type="entry name" value="AnhMurNAc_kinase"/>
    <property type="match status" value="1"/>
</dbReference>
<dbReference type="Proteomes" id="UP000309061">
    <property type="component" value="Chromosome"/>
</dbReference>
<dbReference type="GO" id="GO:0006040">
    <property type="term" value="P:amino sugar metabolic process"/>
    <property type="evidence" value="ECO:0007669"/>
    <property type="project" value="InterPro"/>
</dbReference>
<keyword evidence="4" id="KW-1185">Reference proteome</keyword>
<evidence type="ECO:0000313" key="4">
    <source>
        <dbReference type="Proteomes" id="UP000309061"/>
    </source>
</evidence>
<comment type="catalytic activity">
    <reaction evidence="2">
        <text>1,6-anhydro-N-acetyl-beta-muramate + ATP + H2O = N-acetyl-D-muramate 6-phosphate + ADP + H(+)</text>
        <dbReference type="Rhea" id="RHEA:24952"/>
        <dbReference type="ChEBI" id="CHEBI:15377"/>
        <dbReference type="ChEBI" id="CHEBI:15378"/>
        <dbReference type="ChEBI" id="CHEBI:30616"/>
        <dbReference type="ChEBI" id="CHEBI:58690"/>
        <dbReference type="ChEBI" id="CHEBI:58722"/>
        <dbReference type="ChEBI" id="CHEBI:456216"/>
        <dbReference type="EC" id="2.7.1.170"/>
    </reaction>
</comment>
<organism evidence="3 4">
    <name type="scientific">Methylocystis heyeri</name>
    <dbReference type="NCBI Taxonomy" id="391905"/>
    <lineage>
        <taxon>Bacteria</taxon>
        <taxon>Pseudomonadati</taxon>
        <taxon>Pseudomonadota</taxon>
        <taxon>Alphaproteobacteria</taxon>
        <taxon>Hyphomicrobiales</taxon>
        <taxon>Methylocystaceae</taxon>
        <taxon>Methylocystis</taxon>
    </lineage>
</organism>
<dbReference type="OrthoDB" id="9763949at2"/>
<dbReference type="InterPro" id="IPR043129">
    <property type="entry name" value="ATPase_NBD"/>
</dbReference>
<comment type="function">
    <text evidence="2">Catalyzes the specific phosphorylation of 1,6-anhydro-N-acetylmuramic acid (anhMurNAc) with the simultaneous cleavage of the 1,6-anhydro ring, generating MurNAc-6-P. Is required for the utilization of anhMurNAc either imported from the medium or derived from its own cell wall murein, and thus plays a role in cell wall recycling.</text>
</comment>